<keyword evidence="1" id="KW-1133">Transmembrane helix</keyword>
<dbReference type="Proteomes" id="UP000235392">
    <property type="component" value="Unassembled WGS sequence"/>
</dbReference>
<organism evidence="2 3">
    <name type="scientific">Puccinia coronata f. sp. avenae</name>
    <dbReference type="NCBI Taxonomy" id="200324"/>
    <lineage>
        <taxon>Eukaryota</taxon>
        <taxon>Fungi</taxon>
        <taxon>Dikarya</taxon>
        <taxon>Basidiomycota</taxon>
        <taxon>Pucciniomycotina</taxon>
        <taxon>Pucciniomycetes</taxon>
        <taxon>Pucciniales</taxon>
        <taxon>Pucciniaceae</taxon>
        <taxon>Puccinia</taxon>
    </lineage>
</organism>
<gene>
    <name evidence="2" type="ORF">PCASD_25893</name>
</gene>
<keyword evidence="1" id="KW-0472">Membrane</keyword>
<proteinExistence type="predicted"/>
<keyword evidence="1" id="KW-0812">Transmembrane</keyword>
<feature type="transmembrane region" description="Helical" evidence="1">
    <location>
        <begin position="266"/>
        <end position="286"/>
    </location>
</feature>
<sequence>MRAGYHIETRATKARKALYRIAPLLKKLRPETASCLVKALIIPSLTFGIEVFTPTETRAMCAEAGLPAPDPLIKRCAILAACRLMSVPENHILYPLMPWRRQAAYNMCRGSNYAPRWTKSIAPPRLKYLQLDGVLNHVLPLVDPTNPTRPTKAAVRAFLTRFTLEDFDRRPNPPYTYPPRAPTTTGPKGLLPPHLAKWVTTVRLGHGWFPQYLNRIGRHTGKCPWCRTPSANREHLLVSCRAKPNNTDELIGNLSFHELVYDDTHFATFLSAVTAMVLVYIVRFRLTSSLP</sequence>
<protein>
    <submittedName>
        <fullName evidence="2">Uncharacterized protein</fullName>
    </submittedName>
</protein>
<evidence type="ECO:0000313" key="3">
    <source>
        <dbReference type="Proteomes" id="UP000235392"/>
    </source>
</evidence>
<comment type="caution">
    <text evidence="2">The sequence shown here is derived from an EMBL/GenBank/DDBJ whole genome shotgun (WGS) entry which is preliminary data.</text>
</comment>
<name>A0A2N5THI4_9BASI</name>
<accession>A0A2N5THI4</accession>
<reference evidence="2 3" key="1">
    <citation type="submission" date="2017-11" db="EMBL/GenBank/DDBJ databases">
        <title>De novo assembly and phasing of dikaryotic genomes from two isolates of Puccinia coronata f. sp. avenae, the causal agent of oat crown rust.</title>
        <authorList>
            <person name="Miller M.E."/>
            <person name="Zhang Y."/>
            <person name="Omidvar V."/>
            <person name="Sperschneider J."/>
            <person name="Schwessinger B."/>
            <person name="Raley C."/>
            <person name="Palmer J.M."/>
            <person name="Garnica D."/>
            <person name="Upadhyaya N."/>
            <person name="Rathjen J."/>
            <person name="Taylor J.M."/>
            <person name="Park R.F."/>
            <person name="Dodds P.N."/>
            <person name="Hirsch C.D."/>
            <person name="Kianian S.F."/>
            <person name="Figueroa M."/>
        </authorList>
    </citation>
    <scope>NUCLEOTIDE SEQUENCE [LARGE SCALE GENOMIC DNA]</scope>
    <source>
        <strain evidence="2">12SD80</strain>
    </source>
</reference>
<dbReference type="AlphaFoldDB" id="A0A2N5THI4"/>
<dbReference type="EMBL" id="PGCI01000596">
    <property type="protein sequence ID" value="PLW24848.1"/>
    <property type="molecule type" value="Genomic_DNA"/>
</dbReference>
<evidence type="ECO:0000313" key="2">
    <source>
        <dbReference type="EMBL" id="PLW24848.1"/>
    </source>
</evidence>
<evidence type="ECO:0000256" key="1">
    <source>
        <dbReference type="SAM" id="Phobius"/>
    </source>
</evidence>